<reference evidence="1" key="1">
    <citation type="journal article" date="2021" name="Proc. Natl. Acad. Sci. U.S.A.">
        <title>A Catalog of Tens of Thousands of Viruses from Human Metagenomes Reveals Hidden Associations with Chronic Diseases.</title>
        <authorList>
            <person name="Tisza M.J."/>
            <person name="Buck C.B."/>
        </authorList>
    </citation>
    <scope>NUCLEOTIDE SEQUENCE</scope>
    <source>
        <strain evidence="1">Ctgsk7</strain>
    </source>
</reference>
<name>A0A8S5PXG1_9CAUD</name>
<organism evidence="1">
    <name type="scientific">Myoviridae sp. ctgsk7</name>
    <dbReference type="NCBI Taxonomy" id="2825151"/>
    <lineage>
        <taxon>Viruses</taxon>
        <taxon>Duplodnaviria</taxon>
        <taxon>Heunggongvirae</taxon>
        <taxon>Uroviricota</taxon>
        <taxon>Caudoviricetes</taxon>
    </lineage>
</organism>
<sequence length="642" mass="72828">MAVLTKFLQIDGKLLLEYQANKSLELEESGYVPLYYHQPYVVKDLRGNIMFLDNPETADIKKEYKSDLHFQAFTDKYGVNYFYPGFTDFTQGRGNVQALVDYGKIGSIEGGPFYTGDLPYDTVRIHILTGYVFNDVEGFNLRIKARQRTFNKSTDASVVNINNTEAIISSFTFHKGTMGKVVEFNPNPIYMTERFYDRYIEFKIPSIYTLAINNPNKKNTLDTSTFNPGAAEIEINKDLYSLMDLSQDSDVIFEFANIGDDSFKAKTLLNTGSNEGEFHLGSIVRATLPFSSNGDYFNVVLEELEDSGMLKYGAVWGSPNSKFISYINNSIMNNIESGAIPMYNSGFKDENDGWESFSEIYGTEARHWVIVHDLFINYKYYQIESSQTDSLISKEERFNFTETFNSLGGQESNGGYSYLFRPVVQHMQNYECKEVDILYTAKLLNRMNGACIIRSGSMSIFDAEAKFGENAYRLNVDNIANWTIFNKNNVMSPTINAGASGNVITKYIREFYDTTSIQMQDSAEGTYYNTNEVQIIIYQAAHNYKFEFVVTDPKTGTVRYMDLSGPYTYILRAKDVNGNNIDITPTQSSNMNKTAGQLEFKISEAAAMKMLEVPEENRRFYVLCKNVDGSNTSMFAGNYVAG</sequence>
<protein>
    <submittedName>
        <fullName evidence="1">Uncharacterized protein</fullName>
    </submittedName>
</protein>
<accession>A0A8S5PXG1</accession>
<dbReference type="EMBL" id="BK015533">
    <property type="protein sequence ID" value="DAE11448.1"/>
    <property type="molecule type" value="Genomic_DNA"/>
</dbReference>
<evidence type="ECO:0000313" key="1">
    <source>
        <dbReference type="EMBL" id="DAE11448.1"/>
    </source>
</evidence>
<proteinExistence type="predicted"/>